<dbReference type="InterPro" id="IPR022385">
    <property type="entry name" value="Rhs_assc_core"/>
</dbReference>
<keyword evidence="3" id="KW-1185">Reference proteome</keyword>
<protein>
    <submittedName>
        <fullName evidence="2">Uncharacterized protein</fullName>
    </submittedName>
</protein>
<accession>A0AAJ0MFL7</accession>
<evidence type="ECO:0000313" key="2">
    <source>
        <dbReference type="EMBL" id="KAK3356817.1"/>
    </source>
</evidence>
<reference evidence="2" key="2">
    <citation type="submission" date="2023-06" db="EMBL/GenBank/DDBJ databases">
        <authorList>
            <consortium name="Lawrence Berkeley National Laboratory"/>
            <person name="Haridas S."/>
            <person name="Hensen N."/>
            <person name="Bonometti L."/>
            <person name="Westerberg I."/>
            <person name="Brannstrom I.O."/>
            <person name="Guillou S."/>
            <person name="Cros-Aarteil S."/>
            <person name="Calhoun S."/>
            <person name="Kuo A."/>
            <person name="Mondo S."/>
            <person name="Pangilinan J."/>
            <person name="Riley R."/>
            <person name="Labutti K."/>
            <person name="Andreopoulos B."/>
            <person name="Lipzen A."/>
            <person name="Chen C."/>
            <person name="Yanf M."/>
            <person name="Daum C."/>
            <person name="Ng V."/>
            <person name="Clum A."/>
            <person name="Steindorff A."/>
            <person name="Ohm R."/>
            <person name="Martin F."/>
            <person name="Silar P."/>
            <person name="Natvig D."/>
            <person name="Lalanne C."/>
            <person name="Gautier V."/>
            <person name="Ament-Velasquez S.L."/>
            <person name="Kruys A."/>
            <person name="Hutchinson M.I."/>
            <person name="Powell A.J."/>
            <person name="Barry K."/>
            <person name="Miller A.N."/>
            <person name="Grigoriev I.V."/>
            <person name="Debuchy R."/>
            <person name="Gladieux P."/>
            <person name="Thoren M.H."/>
            <person name="Johannesson H."/>
        </authorList>
    </citation>
    <scope>NUCLEOTIDE SEQUENCE</scope>
    <source>
        <strain evidence="2">CBS 955.72</strain>
    </source>
</reference>
<comment type="caution">
    <text evidence="2">The sequence shown here is derived from an EMBL/GenBank/DDBJ whole genome shotgun (WGS) entry which is preliminary data.</text>
</comment>
<dbReference type="NCBIfam" id="TIGR01643">
    <property type="entry name" value="YD_repeat_2x"/>
    <property type="match status" value="1"/>
</dbReference>
<dbReference type="Pfam" id="PF05593">
    <property type="entry name" value="RHS_repeat"/>
    <property type="match status" value="1"/>
</dbReference>
<reference evidence="2" key="1">
    <citation type="journal article" date="2023" name="Mol. Phylogenet. Evol.">
        <title>Genome-scale phylogeny and comparative genomics of the fungal order Sordariales.</title>
        <authorList>
            <person name="Hensen N."/>
            <person name="Bonometti L."/>
            <person name="Westerberg I."/>
            <person name="Brannstrom I.O."/>
            <person name="Guillou S."/>
            <person name="Cros-Aarteil S."/>
            <person name="Calhoun S."/>
            <person name="Haridas S."/>
            <person name="Kuo A."/>
            <person name="Mondo S."/>
            <person name="Pangilinan J."/>
            <person name="Riley R."/>
            <person name="LaButti K."/>
            <person name="Andreopoulos B."/>
            <person name="Lipzen A."/>
            <person name="Chen C."/>
            <person name="Yan M."/>
            <person name="Daum C."/>
            <person name="Ng V."/>
            <person name="Clum A."/>
            <person name="Steindorff A."/>
            <person name="Ohm R.A."/>
            <person name="Martin F."/>
            <person name="Silar P."/>
            <person name="Natvig D.O."/>
            <person name="Lalanne C."/>
            <person name="Gautier V."/>
            <person name="Ament-Velasquez S.L."/>
            <person name="Kruys A."/>
            <person name="Hutchinson M.I."/>
            <person name="Powell A.J."/>
            <person name="Barry K."/>
            <person name="Miller A.N."/>
            <person name="Grigoriev I.V."/>
            <person name="Debuchy R."/>
            <person name="Gladieux P."/>
            <person name="Hiltunen Thoren M."/>
            <person name="Johannesson H."/>
        </authorList>
    </citation>
    <scope>NUCLEOTIDE SEQUENCE</scope>
    <source>
        <strain evidence="2">CBS 955.72</strain>
    </source>
</reference>
<dbReference type="Gene3D" id="2.180.10.10">
    <property type="entry name" value="RHS repeat-associated core"/>
    <property type="match status" value="1"/>
</dbReference>
<sequence length="1691" mass="187725">MSSGRRNIHSQGCNFGSFIQKGVDPRTGQYTCGITIYESPSEARNCPPLKLSLSYNSLAPQDIGLGVGWSFNLSSYQHRQSNNRTLFLSTGEHYQVTETSDLVTVKDQKLRNFQFTKTATGCSSGNEMPTYQITYKSGLMEILSNANNSFDITVPVELCAENGRSLKLGWTTYGEQPRLSKIQEGGQDLLTIDYTDAQVNVVRNPNTTEASTLSLIRANDQLVEVRLPLEEREGRRAAWIFTYETFDQAITCLSTVASPVGLLEEVQYKQDGHRLPGGAPFESIPYAISYTMRPGSQQPPIETRYSFSDSNFLGYNGCNDWKDGEDNLYRVPDEYQYTSTVQVEGGTQTKYTYNKFHLIVDTQQQRGTKQVTQNTTYYALLEKAFDDQPAQYLLPRCIQATYRDTATGASRVQTSQYVFDEWGNPIQEIAVNGTKTERLYYLAAGERDAETGRVYCPADPNGFRRYLKEEVVTPAASLFATPTRSKRYTYKQLPTATGCPTNWLVVVQQMEVLENSQCITSTQLAFVNQPAARDHGRVQETVTSLPGQHPKTRNWTYRYPENEQLLETILTKLFDGLTVQEETGYSLFSGRALSQKDLAGNQSLLTYDTLGRQVKLTTSPGTSYEATQQRDYTVLRDDDGDPVGFRITVTDAKGVKIRYSTDGLERVLQTERQDDDGRFSANGSAKFYNGTFRLVQERCHDAQNQCIQVVDIDWLAGARARDTLTEQRSTRSFKYDDWGQTCSVTEDSGVVTCVLADPISLTRVEGIEGEGKSKTQLDVSGSPTQRELLRKDGSLVSKEEYAYDGLGRLIKQTDQSGHTKQLTYDCFDRITQTTWPDGHSTNAQYAAHSAAALPTKLGVEGDSPFAEQSFDGFDRLVKRTINSRTTKQWYQGSEPEPTEVTTPKGDEYHLTYNPALNHVLTSTTSSDIAYTYQYDAETAAVKQLKGVNSTHDRHYLPSGMLSAESITDGSETSTAQSIYSMAGRLESYTDINGQKHEIQYDSFGRPQQLAQGKLNVVFSYDKAGRLSEGCAKDEESNSSLATRVEYDDFGREIRRTAVQKGDSEKTLYQLSQAYGELGLVATRDVKDGEGNLLRHESFQYDDLNRLVDYQSKGSDSWLPVDEKGNRLQHQQFTFDSYDSLTQAATVFQDGSGNTTRYTYSDQDHAQVIKITNTHPDYSPQINLAYNANGCLTRDEQGRVLEYDTMNRLIAVRDASDSSQVLSRYQYDAAGKLVHQMVPGQPDTHLSYRGDMLVAVTAGDSRVSYACLGNVYWGQTTTTMRTTAPPASSGERNGQDTSQSRELWTSDFHQSVLGSLAAGDLLHQQYTPYGFSTARTSIGFNGQWRDPVTGLYHLGNGYRVYSPVLMRFYTPDTWSPFISGEINAYAYCLGDPVNLMDPSGHLSVFGIPLGDRDLVMMGVGIGVGILLGMLTGGAGLAIAVGVSVAASVASDVATGAIYDLVSGKSPTWESVGTDALYGAIGGLVGEEIGRVVGKGIRALSRTVGRALGHSAPLVITELAERQGVLRRLAWEGLNEKRGVFFFDSLGGRPGHLMDASGLTRRASVVARDVIMPALQSLQQRRLNMEIDNIFNSLAELFYTAGDRIGRSFRITNDHTIRDLMIKVGFVDVTERQLGLDQSLDGFGTFMLTQIHGWEPAEAVVFIAAMCKQSRRASYKPWYWSTVVYGRKPLDAT</sequence>
<proteinExistence type="predicted"/>
<dbReference type="EMBL" id="JAUIQD010000003">
    <property type="protein sequence ID" value="KAK3356817.1"/>
    <property type="molecule type" value="Genomic_DNA"/>
</dbReference>
<dbReference type="InterPro" id="IPR006530">
    <property type="entry name" value="YD"/>
</dbReference>
<evidence type="ECO:0000313" key="3">
    <source>
        <dbReference type="Proteomes" id="UP001275084"/>
    </source>
</evidence>
<dbReference type="InterPro" id="IPR050708">
    <property type="entry name" value="T6SS_VgrG/RHS"/>
</dbReference>
<evidence type="ECO:0000256" key="1">
    <source>
        <dbReference type="SAM" id="MobiDB-lite"/>
    </source>
</evidence>
<organism evidence="2 3">
    <name type="scientific">Lasiosphaeria hispida</name>
    <dbReference type="NCBI Taxonomy" id="260671"/>
    <lineage>
        <taxon>Eukaryota</taxon>
        <taxon>Fungi</taxon>
        <taxon>Dikarya</taxon>
        <taxon>Ascomycota</taxon>
        <taxon>Pezizomycotina</taxon>
        <taxon>Sordariomycetes</taxon>
        <taxon>Sordariomycetidae</taxon>
        <taxon>Sordariales</taxon>
        <taxon>Lasiosphaeriaceae</taxon>
        <taxon>Lasiosphaeria</taxon>
    </lineage>
</organism>
<dbReference type="Proteomes" id="UP001275084">
    <property type="component" value="Unassembled WGS sequence"/>
</dbReference>
<name>A0AAJ0MFL7_9PEZI</name>
<gene>
    <name evidence="2" type="ORF">B0T25DRAFT_578980</name>
</gene>
<feature type="compositionally biased region" description="Polar residues" evidence="1">
    <location>
        <begin position="1289"/>
        <end position="1300"/>
    </location>
</feature>
<dbReference type="PANTHER" id="PTHR32305">
    <property type="match status" value="1"/>
</dbReference>
<dbReference type="InterPro" id="IPR031325">
    <property type="entry name" value="RHS_repeat"/>
</dbReference>
<dbReference type="PANTHER" id="PTHR32305:SF15">
    <property type="entry name" value="PROTEIN RHSA-RELATED"/>
    <property type="match status" value="1"/>
</dbReference>
<feature type="region of interest" description="Disordered" evidence="1">
    <location>
        <begin position="1279"/>
        <end position="1300"/>
    </location>
</feature>
<dbReference type="NCBIfam" id="TIGR03696">
    <property type="entry name" value="Rhs_assc_core"/>
    <property type="match status" value="1"/>
</dbReference>